<dbReference type="Proteomes" id="UP000812287">
    <property type="component" value="Unassembled WGS sequence"/>
</dbReference>
<proteinExistence type="predicted"/>
<organism evidence="1 2">
    <name type="scientific">Guyanagaster necrorhizus</name>
    <dbReference type="NCBI Taxonomy" id="856835"/>
    <lineage>
        <taxon>Eukaryota</taxon>
        <taxon>Fungi</taxon>
        <taxon>Dikarya</taxon>
        <taxon>Basidiomycota</taxon>
        <taxon>Agaricomycotina</taxon>
        <taxon>Agaricomycetes</taxon>
        <taxon>Agaricomycetidae</taxon>
        <taxon>Agaricales</taxon>
        <taxon>Marasmiineae</taxon>
        <taxon>Physalacriaceae</taxon>
        <taxon>Guyanagaster</taxon>
    </lineage>
</organism>
<accession>A0A9P7VRV5</accession>
<protein>
    <recommendedName>
        <fullName evidence="3">BTB domain-containing protein</fullName>
    </recommendedName>
</protein>
<keyword evidence="2" id="KW-1185">Reference proteome</keyword>
<dbReference type="RefSeq" id="XP_043039070.1">
    <property type="nucleotide sequence ID" value="XM_043184209.1"/>
</dbReference>
<sequence length="400" mass="44538">MISCAQINAPSKTPALWAPAGLRELWMKNPGSMEAMMKEMSHDFRVLQVHGTLFKVYAPSIIPLAPALAKEISSSSKGARPDDPIILSDPPESSEHFQAFLFGVYKQSDLDVRVVSFLDILLVAEMSFHYGNINSAFWAMEGVRLGVYATQDRPLRSASADLFVRLLKVAFICEDDALSHSVQSQWLCRLFRGELSPLRAIEMGSKEPGRLEHLLSHAYYVHMVQLDPLLSAGQSIEARSPLSSIQNLHVFCGYYSLSTFIAKIGECPRPFRRGRGCMSHADCERVWKASWTAAMKNSSTGSEVDILGRLRGVVLELGRDQLLPLAMFHRCRINALGSVAKLRETISKQLNHHFDLTGREKLPTTRYSSSVGLFPAAVGCQLTDDTRLEDYHLVHTFEGA</sequence>
<evidence type="ECO:0000313" key="1">
    <source>
        <dbReference type="EMBL" id="KAG7445570.1"/>
    </source>
</evidence>
<dbReference type="AlphaFoldDB" id="A0A9P7VRV5"/>
<evidence type="ECO:0000313" key="2">
    <source>
        <dbReference type="Proteomes" id="UP000812287"/>
    </source>
</evidence>
<reference evidence="1" key="1">
    <citation type="submission" date="2020-11" db="EMBL/GenBank/DDBJ databases">
        <title>Adaptations for nitrogen fixation in a non-lichenized fungal sporocarp promotes dispersal by wood-feeding termites.</title>
        <authorList>
            <consortium name="DOE Joint Genome Institute"/>
            <person name="Koch R.A."/>
            <person name="Yoon G."/>
            <person name="Arayal U."/>
            <person name="Lail K."/>
            <person name="Amirebrahimi M."/>
            <person name="Labutti K."/>
            <person name="Lipzen A."/>
            <person name="Riley R."/>
            <person name="Barry K."/>
            <person name="Henrissat B."/>
            <person name="Grigoriev I.V."/>
            <person name="Herr J.R."/>
            <person name="Aime M.C."/>
        </authorList>
    </citation>
    <scope>NUCLEOTIDE SEQUENCE</scope>
    <source>
        <strain evidence="1">MCA 3950</strain>
    </source>
</reference>
<dbReference type="EMBL" id="MU250536">
    <property type="protein sequence ID" value="KAG7445570.1"/>
    <property type="molecule type" value="Genomic_DNA"/>
</dbReference>
<comment type="caution">
    <text evidence="1">The sequence shown here is derived from an EMBL/GenBank/DDBJ whole genome shotgun (WGS) entry which is preliminary data.</text>
</comment>
<dbReference type="OrthoDB" id="2914104at2759"/>
<gene>
    <name evidence="1" type="ORF">BT62DRAFT_920284</name>
</gene>
<name>A0A9P7VRV5_9AGAR</name>
<dbReference type="GeneID" id="66106506"/>
<evidence type="ECO:0008006" key="3">
    <source>
        <dbReference type="Google" id="ProtNLM"/>
    </source>
</evidence>